<feature type="region of interest" description="Disordered" evidence="1">
    <location>
        <begin position="64"/>
        <end position="87"/>
    </location>
</feature>
<reference evidence="3 4" key="1">
    <citation type="submission" date="2012-10" db="EMBL/GenBank/DDBJ databases">
        <title>Genome sequencing and analysis of entomopathogenic fungi Beauveria bassiana D1-5.</title>
        <authorList>
            <person name="Li Q."/>
            <person name="Wang L."/>
            <person name="Zhang Z."/>
            <person name="Wang Q."/>
            <person name="Ren J."/>
            <person name="Wang M."/>
            <person name="Xu W."/>
            <person name="Wang J."/>
            <person name="Lu Y."/>
            <person name="Du Q."/>
            <person name="Sun Z."/>
        </authorList>
    </citation>
    <scope>NUCLEOTIDE SEQUENCE [LARGE SCALE GENOMIC DNA]</scope>
    <source>
        <strain evidence="3 4">D1-5</strain>
    </source>
</reference>
<keyword evidence="2" id="KW-0812">Transmembrane</keyword>
<dbReference type="HOGENOM" id="CLU_2483035_0_0_1"/>
<dbReference type="Proteomes" id="UP000030106">
    <property type="component" value="Unassembled WGS sequence"/>
</dbReference>
<feature type="transmembrane region" description="Helical" evidence="2">
    <location>
        <begin position="6"/>
        <end position="26"/>
    </location>
</feature>
<dbReference type="AlphaFoldDB" id="A0A0A2V9G1"/>
<keyword evidence="2" id="KW-1133">Transmembrane helix</keyword>
<gene>
    <name evidence="3" type="ORF">BBAD15_g12086</name>
</gene>
<evidence type="ECO:0000313" key="3">
    <source>
        <dbReference type="EMBL" id="KGQ02695.1"/>
    </source>
</evidence>
<evidence type="ECO:0000256" key="1">
    <source>
        <dbReference type="SAM" id="MobiDB-lite"/>
    </source>
</evidence>
<name>A0A0A2V9G1_BEABA</name>
<keyword evidence="2" id="KW-0472">Membrane</keyword>
<evidence type="ECO:0000313" key="4">
    <source>
        <dbReference type="Proteomes" id="UP000030106"/>
    </source>
</evidence>
<sequence length="87" mass="9539">MLSKSSYGPGCGICYMWVVPLAFVALQASRIRWAPAEYWIVAYSTGQPLRQIVGEARVKPEDFHGDKDATACGNAEAQEVDHDPVVL</sequence>
<protein>
    <submittedName>
        <fullName evidence="3">Uncharacterized protein</fullName>
    </submittedName>
</protein>
<proteinExistence type="predicted"/>
<evidence type="ECO:0000256" key="2">
    <source>
        <dbReference type="SAM" id="Phobius"/>
    </source>
</evidence>
<dbReference type="EMBL" id="ANFO01001413">
    <property type="protein sequence ID" value="KGQ02695.1"/>
    <property type="molecule type" value="Genomic_DNA"/>
</dbReference>
<accession>A0A0A2V9G1</accession>
<organism evidence="3 4">
    <name type="scientific">Beauveria bassiana D1-5</name>
    <dbReference type="NCBI Taxonomy" id="1245745"/>
    <lineage>
        <taxon>Eukaryota</taxon>
        <taxon>Fungi</taxon>
        <taxon>Dikarya</taxon>
        <taxon>Ascomycota</taxon>
        <taxon>Pezizomycotina</taxon>
        <taxon>Sordariomycetes</taxon>
        <taxon>Hypocreomycetidae</taxon>
        <taxon>Hypocreales</taxon>
        <taxon>Cordycipitaceae</taxon>
        <taxon>Beauveria</taxon>
    </lineage>
</organism>
<comment type="caution">
    <text evidence="3">The sequence shown here is derived from an EMBL/GenBank/DDBJ whole genome shotgun (WGS) entry which is preliminary data.</text>
</comment>